<accession>A0A8J3CXG5</accession>
<dbReference type="AlphaFoldDB" id="A0A8J3CXG5"/>
<proteinExistence type="predicted"/>
<sequence length="54" mass="6417">MEGLFFEALGWELRMKNELEKLLGLDNEISFREIKLIYGSAYGRQIRRNIRKGL</sequence>
<name>A0A8J3CXG5_9BACT</name>
<evidence type="ECO:0000313" key="1">
    <source>
        <dbReference type="EMBL" id="GHB40039.1"/>
    </source>
</evidence>
<keyword evidence="2" id="KW-1185">Reference proteome</keyword>
<reference evidence="1" key="2">
    <citation type="submission" date="2020-09" db="EMBL/GenBank/DDBJ databases">
        <authorList>
            <person name="Sun Q."/>
            <person name="Kim S."/>
        </authorList>
    </citation>
    <scope>NUCLEOTIDE SEQUENCE</scope>
    <source>
        <strain evidence="1">KCTC 23224</strain>
    </source>
</reference>
<evidence type="ECO:0000313" key="2">
    <source>
        <dbReference type="Proteomes" id="UP000642809"/>
    </source>
</evidence>
<gene>
    <name evidence="1" type="ORF">GCM10008106_21510</name>
</gene>
<dbReference type="EMBL" id="BMYF01000012">
    <property type="protein sequence ID" value="GHB40039.1"/>
    <property type="molecule type" value="Genomic_DNA"/>
</dbReference>
<organism evidence="1 2">
    <name type="scientific">Mongoliitalea lutea</name>
    <dbReference type="NCBI Taxonomy" id="849756"/>
    <lineage>
        <taxon>Bacteria</taxon>
        <taxon>Pseudomonadati</taxon>
        <taxon>Bacteroidota</taxon>
        <taxon>Cytophagia</taxon>
        <taxon>Cytophagales</taxon>
        <taxon>Cyclobacteriaceae</taxon>
        <taxon>Mongoliitalea</taxon>
    </lineage>
</organism>
<protein>
    <submittedName>
        <fullName evidence="1">Uncharacterized protein</fullName>
    </submittedName>
</protein>
<dbReference type="Proteomes" id="UP000642809">
    <property type="component" value="Unassembled WGS sequence"/>
</dbReference>
<comment type="caution">
    <text evidence="1">The sequence shown here is derived from an EMBL/GenBank/DDBJ whole genome shotgun (WGS) entry which is preliminary data.</text>
</comment>
<reference evidence="1" key="1">
    <citation type="journal article" date="2014" name="Int. J. Syst. Evol. Microbiol.">
        <title>Complete genome sequence of Corynebacterium casei LMG S-19264T (=DSM 44701T), isolated from a smear-ripened cheese.</title>
        <authorList>
            <consortium name="US DOE Joint Genome Institute (JGI-PGF)"/>
            <person name="Walter F."/>
            <person name="Albersmeier A."/>
            <person name="Kalinowski J."/>
            <person name="Ruckert C."/>
        </authorList>
    </citation>
    <scope>NUCLEOTIDE SEQUENCE</scope>
    <source>
        <strain evidence="1">KCTC 23224</strain>
    </source>
</reference>